<evidence type="ECO:0000256" key="1">
    <source>
        <dbReference type="SAM" id="SignalP"/>
    </source>
</evidence>
<gene>
    <name evidence="2" type="ORF">BDW02DRAFT_565423</name>
</gene>
<protein>
    <submittedName>
        <fullName evidence="2">Uncharacterized protein</fullName>
    </submittedName>
</protein>
<keyword evidence="1" id="KW-0732">Signal</keyword>
<dbReference type="OrthoDB" id="2097653at2759"/>
<feature type="chain" id="PRO_5025694804" evidence="1">
    <location>
        <begin position="18"/>
        <end position="134"/>
    </location>
</feature>
<feature type="signal peptide" evidence="1">
    <location>
        <begin position="1"/>
        <end position="17"/>
    </location>
</feature>
<dbReference type="AlphaFoldDB" id="A0A6A5KRP4"/>
<organism evidence="2 3">
    <name type="scientific">Decorospora gaudefroyi</name>
    <dbReference type="NCBI Taxonomy" id="184978"/>
    <lineage>
        <taxon>Eukaryota</taxon>
        <taxon>Fungi</taxon>
        <taxon>Dikarya</taxon>
        <taxon>Ascomycota</taxon>
        <taxon>Pezizomycotina</taxon>
        <taxon>Dothideomycetes</taxon>
        <taxon>Pleosporomycetidae</taxon>
        <taxon>Pleosporales</taxon>
        <taxon>Pleosporineae</taxon>
        <taxon>Pleosporaceae</taxon>
        <taxon>Decorospora</taxon>
    </lineage>
</organism>
<evidence type="ECO:0000313" key="2">
    <source>
        <dbReference type="EMBL" id="KAF1837921.1"/>
    </source>
</evidence>
<reference evidence="2" key="1">
    <citation type="submission" date="2020-01" db="EMBL/GenBank/DDBJ databases">
        <authorList>
            <consortium name="DOE Joint Genome Institute"/>
            <person name="Haridas S."/>
            <person name="Albert R."/>
            <person name="Binder M."/>
            <person name="Bloem J."/>
            <person name="Labutti K."/>
            <person name="Salamov A."/>
            <person name="Andreopoulos B."/>
            <person name="Baker S.E."/>
            <person name="Barry K."/>
            <person name="Bills G."/>
            <person name="Bluhm B.H."/>
            <person name="Cannon C."/>
            <person name="Castanera R."/>
            <person name="Culley D.E."/>
            <person name="Daum C."/>
            <person name="Ezra D."/>
            <person name="Gonzalez J.B."/>
            <person name="Henrissat B."/>
            <person name="Kuo A."/>
            <person name="Liang C."/>
            <person name="Lipzen A."/>
            <person name="Lutzoni F."/>
            <person name="Magnuson J."/>
            <person name="Mondo S."/>
            <person name="Nolan M."/>
            <person name="Ohm R."/>
            <person name="Pangilinan J."/>
            <person name="Park H.-J."/>
            <person name="Ramirez L."/>
            <person name="Alfaro M."/>
            <person name="Sun H."/>
            <person name="Tritt A."/>
            <person name="Yoshinaga Y."/>
            <person name="Zwiers L.-H."/>
            <person name="Turgeon B.G."/>
            <person name="Goodwin S.B."/>
            <person name="Spatafora J.W."/>
            <person name="Crous P.W."/>
            <person name="Grigoriev I.V."/>
        </authorList>
    </citation>
    <scope>NUCLEOTIDE SEQUENCE</scope>
    <source>
        <strain evidence="2">P77</strain>
    </source>
</reference>
<proteinExistence type="predicted"/>
<dbReference type="EMBL" id="ML975256">
    <property type="protein sequence ID" value="KAF1837921.1"/>
    <property type="molecule type" value="Genomic_DNA"/>
</dbReference>
<accession>A0A6A5KRP4</accession>
<sequence length="134" mass="13836">MQFQQLLLAALASVAYAYPQQIVSGAEVTGTTCIDQNLKLDSHDTNVAILSICGGIAGAITKCQGNPTSTTGQSGTSRFELNPVNAGATLNVSKGRWERCVKAAKLTCPQGSFESTCVGGTSDGDFNFSLAAAQ</sequence>
<keyword evidence="3" id="KW-1185">Reference proteome</keyword>
<dbReference type="Proteomes" id="UP000800040">
    <property type="component" value="Unassembled WGS sequence"/>
</dbReference>
<evidence type="ECO:0000313" key="3">
    <source>
        <dbReference type="Proteomes" id="UP000800040"/>
    </source>
</evidence>
<name>A0A6A5KRP4_9PLEO</name>